<dbReference type="RefSeq" id="WP_100353984.1">
    <property type="nucleotide sequence ID" value="NZ_PCGR01000003.1"/>
</dbReference>
<proteinExistence type="predicted"/>
<keyword evidence="2" id="KW-0503">Monooxygenase</keyword>
<dbReference type="Gene3D" id="3.30.70.100">
    <property type="match status" value="1"/>
</dbReference>
<dbReference type="GO" id="GO:0004497">
    <property type="term" value="F:monooxygenase activity"/>
    <property type="evidence" value="ECO:0007669"/>
    <property type="project" value="UniProtKB-KW"/>
</dbReference>
<dbReference type="PANTHER" id="PTHR33336">
    <property type="entry name" value="QUINOL MONOOXYGENASE YGIN-RELATED"/>
    <property type="match status" value="1"/>
</dbReference>
<keyword evidence="2" id="KW-0560">Oxidoreductase</keyword>
<comment type="caution">
    <text evidence="2">The sequence shown here is derived from an EMBL/GenBank/DDBJ whole genome shotgun (WGS) entry which is preliminary data.</text>
</comment>
<feature type="domain" description="ABM" evidence="1">
    <location>
        <begin position="2"/>
        <end position="93"/>
    </location>
</feature>
<accession>A0A2M9EYB7</accession>
<keyword evidence="3" id="KW-1185">Reference proteome</keyword>
<evidence type="ECO:0000313" key="2">
    <source>
        <dbReference type="EMBL" id="PJK16207.1"/>
    </source>
</evidence>
<dbReference type="PROSITE" id="PS51725">
    <property type="entry name" value="ABM"/>
    <property type="match status" value="1"/>
</dbReference>
<dbReference type="Pfam" id="PF03992">
    <property type="entry name" value="ABM"/>
    <property type="match status" value="1"/>
</dbReference>
<dbReference type="EMBL" id="PCGR01000003">
    <property type="protein sequence ID" value="PJK16207.1"/>
    <property type="molecule type" value="Genomic_DNA"/>
</dbReference>
<dbReference type="InterPro" id="IPR007138">
    <property type="entry name" value="ABM_dom"/>
</dbReference>
<dbReference type="AlphaFoldDB" id="A0A2M9EYB7"/>
<evidence type="ECO:0000313" key="3">
    <source>
        <dbReference type="Proteomes" id="UP000228680"/>
    </source>
</evidence>
<protein>
    <submittedName>
        <fullName evidence="2">Antibiotic biosynthesis monooxygenase</fullName>
    </submittedName>
</protein>
<reference evidence="2 3" key="1">
    <citation type="submission" date="2017-10" db="EMBL/GenBank/DDBJ databases">
        <title>Draft genome of Chryseomicrobium casticus sp. nov.</title>
        <authorList>
            <person name="Chakraborty R."/>
            <person name="Saha T."/>
        </authorList>
    </citation>
    <scope>NUCLEOTIDE SEQUENCE [LARGE SCALE GENOMIC DNA]</scope>
    <source>
        <strain evidence="2 3">ET03</strain>
    </source>
</reference>
<dbReference type="SUPFAM" id="SSF54909">
    <property type="entry name" value="Dimeric alpha+beta barrel"/>
    <property type="match status" value="1"/>
</dbReference>
<sequence>MITILATLQAKPDMGEQLEHHLKKVLAPSRSETGCISYTLHRVNDHPDTFVFYEVWESQQALEAHVASPHYEEYRNNTAPLIANRDVKFLTVVED</sequence>
<gene>
    <name evidence="2" type="ORF">CQS04_09865</name>
</gene>
<evidence type="ECO:0000259" key="1">
    <source>
        <dbReference type="PROSITE" id="PS51725"/>
    </source>
</evidence>
<name>A0A2M9EYB7_9BACL</name>
<dbReference type="PANTHER" id="PTHR33336:SF3">
    <property type="entry name" value="ABM DOMAIN-CONTAINING PROTEIN"/>
    <property type="match status" value="1"/>
</dbReference>
<dbReference type="InterPro" id="IPR011008">
    <property type="entry name" value="Dimeric_a/b-barrel"/>
</dbReference>
<dbReference type="InterPro" id="IPR050744">
    <property type="entry name" value="AI-2_Isomerase_LsrG"/>
</dbReference>
<organism evidence="2 3">
    <name type="scientific">Chryseomicrobium excrementi</name>
    <dbReference type="NCBI Taxonomy" id="2041346"/>
    <lineage>
        <taxon>Bacteria</taxon>
        <taxon>Bacillati</taxon>
        <taxon>Bacillota</taxon>
        <taxon>Bacilli</taxon>
        <taxon>Bacillales</taxon>
        <taxon>Caryophanaceae</taxon>
        <taxon>Chryseomicrobium</taxon>
    </lineage>
</organism>
<dbReference type="Proteomes" id="UP000228680">
    <property type="component" value="Unassembled WGS sequence"/>
</dbReference>
<dbReference type="OrthoDB" id="9806189at2"/>